<keyword evidence="2" id="KW-1185">Reference proteome</keyword>
<sequence>MPNRTSLIRRLADLRRQFTGETDSTVLPAISRGGQQLDPVERALLLGAICRDYSARLLGDDHAPPLPGRIRAAVLPDATHPGQVQLEAGILAALSRALGYMRLGSPLTAGLAAQPGRALRMVRPQPDELVLHLEPPILAPLMLELLPRITSCDTVAGVPGLRARLHRRHIELYLFGSEPVATVLLANVSYRQWLAAMAFLEAARPESDPLRWTSNHPIPLTPEEVSALSSRPRATEYVHLASAVLRRAWLLGQTHGLCVQPEQPDVLHLSWQAGPSAGWVASRLVHPVVGLLGERFVVTPHPGGLVSIAACDQAATLVLQSTPETELAVMPSGTAWGKLWSAWEQAWSTPNRWMVES</sequence>
<reference evidence="1 2" key="1">
    <citation type="submission" date="2020-08" db="EMBL/GenBank/DDBJ databases">
        <title>Genomic Encyclopedia of Archaeal and Bacterial Type Strains, Phase II (KMG-II): from individual species to whole genera.</title>
        <authorList>
            <person name="Goeker M."/>
        </authorList>
    </citation>
    <scope>NUCLEOTIDE SEQUENCE [LARGE SCALE GENOMIC DNA]</scope>
    <source>
        <strain evidence="1 2">DSM 43850</strain>
    </source>
</reference>
<organism evidence="1 2">
    <name type="scientific">Kutzneria viridogrisea</name>
    <dbReference type="NCBI Taxonomy" id="47990"/>
    <lineage>
        <taxon>Bacteria</taxon>
        <taxon>Bacillati</taxon>
        <taxon>Actinomycetota</taxon>
        <taxon>Actinomycetes</taxon>
        <taxon>Pseudonocardiales</taxon>
        <taxon>Pseudonocardiaceae</taxon>
        <taxon>Kutzneria</taxon>
    </lineage>
</organism>
<dbReference type="Proteomes" id="UP000517916">
    <property type="component" value="Unassembled WGS sequence"/>
</dbReference>
<dbReference type="RefSeq" id="WP_182836832.1">
    <property type="nucleotide sequence ID" value="NZ_BAAABQ010000001.1"/>
</dbReference>
<accession>A0ABR6BCG4</accession>
<gene>
    <name evidence="1" type="ORF">BC739_001760</name>
</gene>
<comment type="caution">
    <text evidence="1">The sequence shown here is derived from an EMBL/GenBank/DDBJ whole genome shotgun (WGS) entry which is preliminary data.</text>
</comment>
<name>A0ABR6BCG4_9PSEU</name>
<protein>
    <submittedName>
        <fullName evidence="1">Uncharacterized protein</fullName>
    </submittedName>
</protein>
<evidence type="ECO:0000313" key="1">
    <source>
        <dbReference type="EMBL" id="MBA8924563.1"/>
    </source>
</evidence>
<dbReference type="EMBL" id="JACJID010000001">
    <property type="protein sequence ID" value="MBA8924563.1"/>
    <property type="molecule type" value="Genomic_DNA"/>
</dbReference>
<proteinExistence type="predicted"/>
<evidence type="ECO:0000313" key="2">
    <source>
        <dbReference type="Proteomes" id="UP000517916"/>
    </source>
</evidence>